<organism evidence="1 2">
    <name type="scientific">Bifidobacterium tibiigranuli</name>
    <dbReference type="NCBI Taxonomy" id="2172043"/>
    <lineage>
        <taxon>Bacteria</taxon>
        <taxon>Bacillati</taxon>
        <taxon>Actinomycetota</taxon>
        <taxon>Actinomycetes</taxon>
        <taxon>Bifidobacteriales</taxon>
        <taxon>Bifidobacteriaceae</taxon>
        <taxon>Bifidobacterium</taxon>
    </lineage>
</organism>
<dbReference type="CDD" id="cd12954">
    <property type="entry name" value="MMP_TTHA0227_like_1"/>
    <property type="match status" value="1"/>
</dbReference>
<dbReference type="InterPro" id="IPR010428">
    <property type="entry name" value="Zincin_1"/>
</dbReference>
<sequence length="152" mass="17595">MPPPRPIVDGMSRVPWQTHVYRNRHGRGVRTPMFGVRLPQYRTKSGLFDDIVASQIRRLSSAWPQLVKPVQFAVEDVPPVQDDVWQDTSSTTSRSFPAQHGVPARIVLYRMALQMQVTTRMELQWAIRDELVSRIAELYGRRPEEIDPDWGM</sequence>
<proteinExistence type="predicted"/>
<dbReference type="OrthoDB" id="4966605at2"/>
<reference evidence="1 2" key="1">
    <citation type="submission" date="2018-04" db="EMBL/GenBank/DDBJ databases">
        <authorList>
            <person name="Eckel V.P."/>
            <person name="Vogel R.F."/>
        </authorList>
    </citation>
    <scope>NUCLEOTIDE SEQUENCE [LARGE SCALE GENOMIC DNA]</scope>
    <source>
        <strain evidence="2">TMW 2.1764</strain>
    </source>
</reference>
<dbReference type="Gene3D" id="3.30.2010.20">
    <property type="match status" value="1"/>
</dbReference>
<accession>A0A5N6S7B1</accession>
<dbReference type="AlphaFoldDB" id="A0A5N6S7B1"/>
<name>A0A5N6S7B1_9BIFI</name>
<dbReference type="SUPFAM" id="SSF55486">
    <property type="entry name" value="Metalloproteases ('zincins'), catalytic domain"/>
    <property type="match status" value="1"/>
</dbReference>
<evidence type="ECO:0000313" key="1">
    <source>
        <dbReference type="EMBL" id="KAE8130176.1"/>
    </source>
</evidence>
<dbReference type="Proteomes" id="UP000325415">
    <property type="component" value="Unassembled WGS sequence"/>
</dbReference>
<dbReference type="EMBL" id="QDAG01000001">
    <property type="protein sequence ID" value="KAE8130176.1"/>
    <property type="molecule type" value="Genomic_DNA"/>
</dbReference>
<evidence type="ECO:0000313" key="2">
    <source>
        <dbReference type="Proteomes" id="UP000325415"/>
    </source>
</evidence>
<dbReference type="InterPro" id="IPR038555">
    <property type="entry name" value="Zincin_1_sf"/>
</dbReference>
<evidence type="ECO:0008006" key="3">
    <source>
        <dbReference type="Google" id="ProtNLM"/>
    </source>
</evidence>
<comment type="caution">
    <text evidence="1">The sequence shown here is derived from an EMBL/GenBank/DDBJ whole genome shotgun (WGS) entry which is preliminary data.</text>
</comment>
<gene>
    <name evidence="1" type="ORF">DDE84_00945</name>
</gene>
<protein>
    <recommendedName>
        <fullName evidence="3">Peptidase</fullName>
    </recommendedName>
</protein>
<keyword evidence="2" id="KW-1185">Reference proteome</keyword>
<dbReference type="Pfam" id="PF06262">
    <property type="entry name" value="Zincin_1"/>
    <property type="match status" value="1"/>
</dbReference>